<reference evidence="1" key="1">
    <citation type="submission" date="2020-11" db="EMBL/GenBank/DDBJ databases">
        <title>Complete genome sequence of a novel pathogenic Methylobacterium strain isolated from rice in Vietnam.</title>
        <authorList>
            <person name="Lai K."/>
            <person name="Okazaki S."/>
            <person name="Higashi K."/>
            <person name="Mori H."/>
            <person name="Toyoda A."/>
            <person name="Kurokawa K."/>
        </authorList>
    </citation>
    <scope>NUCLEOTIDE SEQUENCE</scope>
    <source>
        <strain evidence="1">VL1</strain>
    </source>
</reference>
<name>A0A8H8WRN7_9HYPH</name>
<dbReference type="EMBL" id="AP024145">
    <property type="protein sequence ID" value="BCM83141.1"/>
    <property type="molecule type" value="Genomic_DNA"/>
</dbReference>
<accession>A0A8H8WRN7</accession>
<evidence type="ECO:0000313" key="2">
    <source>
        <dbReference type="Proteomes" id="UP000663508"/>
    </source>
</evidence>
<dbReference type="KEGG" id="mind:mvi_16020"/>
<evidence type="ECO:0000313" key="1">
    <source>
        <dbReference type="EMBL" id="BCM83141.1"/>
    </source>
</evidence>
<proteinExistence type="predicted"/>
<dbReference type="Proteomes" id="UP000663508">
    <property type="component" value="Chromosome"/>
</dbReference>
<gene>
    <name evidence="1" type="ORF">mvi_16020</name>
</gene>
<organism evidence="1 2">
    <name type="scientific">Methylobacterium indicum</name>
    <dbReference type="NCBI Taxonomy" id="1775910"/>
    <lineage>
        <taxon>Bacteria</taxon>
        <taxon>Pseudomonadati</taxon>
        <taxon>Pseudomonadota</taxon>
        <taxon>Alphaproteobacteria</taxon>
        <taxon>Hyphomicrobiales</taxon>
        <taxon>Methylobacteriaceae</taxon>
        <taxon>Methylobacterium</taxon>
    </lineage>
</organism>
<protein>
    <recommendedName>
        <fullName evidence="3">CRISPR-associated protein Cse1</fullName>
    </recommendedName>
</protein>
<evidence type="ECO:0008006" key="3">
    <source>
        <dbReference type="Google" id="ProtNLM"/>
    </source>
</evidence>
<dbReference type="RefSeq" id="WP_207182210.1">
    <property type="nucleotide sequence ID" value="NZ_AP024145.1"/>
</dbReference>
<dbReference type="AlphaFoldDB" id="A0A8H8WRN7"/>
<sequence length="508" mass="55116">MPIRYRDRSSQPRTGDLFDILAALSADAVAAFPALRPHQRQAWHAFLVQVAAMALHRAGAATLPETGEAWRRLLLALTPDWPDGEAWDLVVEDWSKPALLQPPVVRPANAAEYRGRIEAPDGLDMLVTAKNHDLKAERMRDAADDHWLFALVSLQTQEGFMGAGNFGISRMNGGFGSRTTVGLRPQGSPGAAFRHDVGQLLAGGRDEILKRQPALAARDGLGLVWLAPWDGQASLGFAGLDPLYVEVCRRVRLVREGDRLIARTAGSKAARIEAKALTGRTGDPWAPVLKDGEKAYTPTGAGFGYRQIARLMNTDIIVRPVLATPTPGMPGTGLAITISAVVRGQGKTEGFHERHLPVPGFVGALLKQRGDAILDRTGKVAQERADEAGELGRILRHALLALIRGGRDGVRLDDEAAQRKAASWQAAYDGRVEVGFFDDAFWNEVAERDGPHRMPWRGRLAGLARAVLAEAAEAAPRTEMRRIRARAQASDLFERRAGAFVAEVKDAG</sequence>